<keyword evidence="3" id="KW-1185">Reference proteome</keyword>
<reference evidence="2" key="1">
    <citation type="journal article" date="2023" name="PLoS Negl. Trop. Dis.">
        <title>A genome sequence for Biomphalaria pfeifferi, the major vector snail for the human-infecting parasite Schistosoma mansoni.</title>
        <authorList>
            <person name="Bu L."/>
            <person name="Lu L."/>
            <person name="Laidemitt M.R."/>
            <person name="Zhang S.M."/>
            <person name="Mutuku M."/>
            <person name="Mkoji G."/>
            <person name="Steinauer M."/>
            <person name="Loker E.S."/>
        </authorList>
    </citation>
    <scope>NUCLEOTIDE SEQUENCE</scope>
    <source>
        <strain evidence="2">KasaAsao</strain>
    </source>
</reference>
<evidence type="ECO:0000313" key="2">
    <source>
        <dbReference type="EMBL" id="KAK0053374.1"/>
    </source>
</evidence>
<dbReference type="InterPro" id="IPR027417">
    <property type="entry name" value="P-loop_NTPase"/>
</dbReference>
<dbReference type="AlphaFoldDB" id="A0AAD8F7Z4"/>
<feature type="compositionally biased region" description="Basic and acidic residues" evidence="1">
    <location>
        <begin position="121"/>
        <end position="132"/>
    </location>
</feature>
<dbReference type="Proteomes" id="UP001233172">
    <property type="component" value="Unassembled WGS sequence"/>
</dbReference>
<accession>A0AAD8F7Z4</accession>
<evidence type="ECO:0000256" key="1">
    <source>
        <dbReference type="SAM" id="MobiDB-lite"/>
    </source>
</evidence>
<protein>
    <submittedName>
        <fullName evidence="2">Protein CMSS1</fullName>
    </submittedName>
</protein>
<dbReference type="PANTHER" id="PTHR24030">
    <property type="entry name" value="PROTEIN CMSS1"/>
    <property type="match status" value="1"/>
</dbReference>
<comment type="caution">
    <text evidence="2">The sequence shown here is derived from an EMBL/GenBank/DDBJ whole genome shotgun (WGS) entry which is preliminary data.</text>
</comment>
<dbReference type="EMBL" id="JASAOG010000087">
    <property type="protein sequence ID" value="KAK0053374.1"/>
    <property type="molecule type" value="Genomic_DNA"/>
</dbReference>
<dbReference type="GO" id="GO:0005634">
    <property type="term" value="C:nucleus"/>
    <property type="evidence" value="ECO:0007669"/>
    <property type="project" value="TreeGrafter"/>
</dbReference>
<dbReference type="GO" id="GO:0030686">
    <property type="term" value="C:90S preribosome"/>
    <property type="evidence" value="ECO:0007669"/>
    <property type="project" value="TreeGrafter"/>
</dbReference>
<feature type="region of interest" description="Disordered" evidence="1">
    <location>
        <begin position="68"/>
        <end position="102"/>
    </location>
</feature>
<evidence type="ECO:0000313" key="3">
    <source>
        <dbReference type="Proteomes" id="UP001233172"/>
    </source>
</evidence>
<dbReference type="PANTHER" id="PTHR24030:SF0">
    <property type="entry name" value="PROTEIN CMSS1"/>
    <property type="match status" value="1"/>
</dbReference>
<feature type="compositionally biased region" description="Basic and acidic residues" evidence="1">
    <location>
        <begin position="75"/>
        <end position="84"/>
    </location>
</feature>
<dbReference type="SUPFAM" id="SSF52540">
    <property type="entry name" value="P-loop containing nucleoside triphosphate hydrolases"/>
    <property type="match status" value="1"/>
</dbReference>
<name>A0AAD8F7Z4_BIOPF</name>
<dbReference type="Pfam" id="PF14617">
    <property type="entry name" value="CMS1"/>
    <property type="match status" value="1"/>
</dbReference>
<dbReference type="InterPro" id="IPR032704">
    <property type="entry name" value="Cms1"/>
</dbReference>
<feature type="region of interest" description="Disordered" evidence="1">
    <location>
        <begin position="121"/>
        <end position="169"/>
    </location>
</feature>
<feature type="compositionally biased region" description="Polar residues" evidence="1">
    <location>
        <begin position="85"/>
        <end position="95"/>
    </location>
</feature>
<gene>
    <name evidence="2" type="ORF">Bpfe_017305</name>
</gene>
<sequence length="365" mass="41363">MADDLDDEWWLNEKKTSVSIKTEKVTKAEVKKKFANLDTEKKLNGKGKKVKPTITSEAIHPSGPIKEIKKKKRKLSLERKDVTSETKQLSSTMQEIKNKKRKLNLEGKDLITRKLVCKDAKREQITKQKSESEGVATMDGKQNKNNKSGKEKKRQRKKITDESDETLSKPGTAEDVKIMLTKALKDRLGAEAFYDILPDTENDYYPDNCDLLEPDKYLSSVLTTWRSAVKKSIFMKTTGSPCLLIVASSAIRAVELNRQIKGFLDGKCKVAKLFAKHMKVEEQKKFLSKTNCQVGIGTPGRILMLIKQGALQLESLIAVVLDWNWRDSKMKRMADIPEVRQDLVSLLKDYVLETVRGSSCKLALL</sequence>
<proteinExistence type="predicted"/>
<reference evidence="2" key="2">
    <citation type="submission" date="2023-04" db="EMBL/GenBank/DDBJ databases">
        <authorList>
            <person name="Bu L."/>
            <person name="Lu L."/>
            <person name="Laidemitt M.R."/>
            <person name="Zhang S.M."/>
            <person name="Mutuku M."/>
            <person name="Mkoji G."/>
            <person name="Steinauer M."/>
            <person name="Loker E.S."/>
        </authorList>
    </citation>
    <scope>NUCLEOTIDE SEQUENCE</scope>
    <source>
        <strain evidence="2">KasaAsao</strain>
        <tissue evidence="2">Whole Snail</tissue>
    </source>
</reference>
<organism evidence="2 3">
    <name type="scientific">Biomphalaria pfeifferi</name>
    <name type="common">Bloodfluke planorb</name>
    <name type="synonym">Freshwater snail</name>
    <dbReference type="NCBI Taxonomy" id="112525"/>
    <lineage>
        <taxon>Eukaryota</taxon>
        <taxon>Metazoa</taxon>
        <taxon>Spiralia</taxon>
        <taxon>Lophotrochozoa</taxon>
        <taxon>Mollusca</taxon>
        <taxon>Gastropoda</taxon>
        <taxon>Heterobranchia</taxon>
        <taxon>Euthyneura</taxon>
        <taxon>Panpulmonata</taxon>
        <taxon>Hygrophila</taxon>
        <taxon>Lymnaeoidea</taxon>
        <taxon>Planorbidae</taxon>
        <taxon>Biomphalaria</taxon>
    </lineage>
</organism>
<dbReference type="Gene3D" id="3.40.50.300">
    <property type="entry name" value="P-loop containing nucleotide triphosphate hydrolases"/>
    <property type="match status" value="1"/>
</dbReference>